<dbReference type="Pfam" id="PF02518">
    <property type="entry name" value="HATPase_c"/>
    <property type="match status" value="1"/>
</dbReference>
<accession>A0A4R6QN40</accession>
<dbReference type="Proteomes" id="UP000295361">
    <property type="component" value="Unassembled WGS sequence"/>
</dbReference>
<dbReference type="InterPro" id="IPR000700">
    <property type="entry name" value="PAS-assoc_C"/>
</dbReference>
<dbReference type="SUPFAM" id="SSF47384">
    <property type="entry name" value="Homodimeric domain of signal transducing histidine kinase"/>
    <property type="match status" value="1"/>
</dbReference>
<feature type="region of interest" description="Disordered" evidence="9">
    <location>
        <begin position="141"/>
        <end position="166"/>
    </location>
</feature>
<evidence type="ECO:0000259" key="11">
    <source>
        <dbReference type="PROSITE" id="PS50109"/>
    </source>
</evidence>
<dbReference type="Gene3D" id="3.30.450.20">
    <property type="entry name" value="PAS domain"/>
    <property type="match status" value="2"/>
</dbReference>
<dbReference type="InterPro" id="IPR003661">
    <property type="entry name" value="HisK_dim/P_dom"/>
</dbReference>
<dbReference type="Gene3D" id="3.30.565.10">
    <property type="entry name" value="Histidine kinase-like ATPase, C-terminal domain"/>
    <property type="match status" value="1"/>
</dbReference>
<dbReference type="InterPro" id="IPR003594">
    <property type="entry name" value="HATPase_dom"/>
</dbReference>
<feature type="compositionally biased region" description="Basic and acidic residues" evidence="9">
    <location>
        <begin position="148"/>
        <end position="159"/>
    </location>
</feature>
<dbReference type="NCBIfam" id="TIGR00229">
    <property type="entry name" value="sensory_box"/>
    <property type="match status" value="1"/>
</dbReference>
<keyword evidence="7" id="KW-0067">ATP-binding</keyword>
<feature type="transmembrane region" description="Helical" evidence="10">
    <location>
        <begin position="37"/>
        <end position="60"/>
    </location>
</feature>
<evidence type="ECO:0000256" key="10">
    <source>
        <dbReference type="SAM" id="Phobius"/>
    </source>
</evidence>
<evidence type="ECO:0000313" key="15">
    <source>
        <dbReference type="Proteomes" id="UP000295361"/>
    </source>
</evidence>
<keyword evidence="10" id="KW-1133">Transmembrane helix</keyword>
<reference evidence="14 15" key="1">
    <citation type="submission" date="2019-03" db="EMBL/GenBank/DDBJ databases">
        <title>Genomic Encyclopedia of Type Strains, Phase IV (KMG-IV): sequencing the most valuable type-strain genomes for metagenomic binning, comparative biology and taxonomic classification.</title>
        <authorList>
            <person name="Goeker M."/>
        </authorList>
    </citation>
    <scope>NUCLEOTIDE SEQUENCE [LARGE SCALE GENOMIC DNA]</scope>
    <source>
        <strain evidence="14 15">DSM 16998</strain>
    </source>
</reference>
<dbReference type="SMART" id="SM00091">
    <property type="entry name" value="PAS"/>
    <property type="match status" value="2"/>
</dbReference>
<dbReference type="PROSITE" id="PS50109">
    <property type="entry name" value="HIS_KIN"/>
    <property type="match status" value="1"/>
</dbReference>
<dbReference type="EMBL" id="SNXS01000004">
    <property type="protein sequence ID" value="TDP63871.1"/>
    <property type="molecule type" value="Genomic_DNA"/>
</dbReference>
<dbReference type="OrthoDB" id="1931120at2"/>
<organism evidence="14 15">
    <name type="scientific">Roseateles toxinivorans</name>
    <dbReference type="NCBI Taxonomy" id="270368"/>
    <lineage>
        <taxon>Bacteria</taxon>
        <taxon>Pseudomonadati</taxon>
        <taxon>Pseudomonadota</taxon>
        <taxon>Betaproteobacteria</taxon>
        <taxon>Burkholderiales</taxon>
        <taxon>Sphaerotilaceae</taxon>
        <taxon>Roseateles</taxon>
    </lineage>
</organism>
<feature type="transmembrane region" description="Helical" evidence="10">
    <location>
        <begin position="296"/>
        <end position="315"/>
    </location>
</feature>
<dbReference type="InParanoid" id="A0A4R6QN40"/>
<gene>
    <name evidence="14" type="ORF">DES47_104153</name>
</gene>
<dbReference type="CDD" id="cd00130">
    <property type="entry name" value="PAS"/>
    <property type="match status" value="1"/>
</dbReference>
<dbReference type="InterPro" id="IPR036890">
    <property type="entry name" value="HATPase_C_sf"/>
</dbReference>
<evidence type="ECO:0000256" key="7">
    <source>
        <dbReference type="ARBA" id="ARBA00022840"/>
    </source>
</evidence>
<dbReference type="GO" id="GO:0006355">
    <property type="term" value="P:regulation of DNA-templated transcription"/>
    <property type="evidence" value="ECO:0007669"/>
    <property type="project" value="InterPro"/>
</dbReference>
<evidence type="ECO:0000256" key="2">
    <source>
        <dbReference type="ARBA" id="ARBA00012438"/>
    </source>
</evidence>
<evidence type="ECO:0000256" key="5">
    <source>
        <dbReference type="ARBA" id="ARBA00022741"/>
    </source>
</evidence>
<evidence type="ECO:0000256" key="1">
    <source>
        <dbReference type="ARBA" id="ARBA00000085"/>
    </source>
</evidence>
<evidence type="ECO:0000256" key="4">
    <source>
        <dbReference type="ARBA" id="ARBA00022679"/>
    </source>
</evidence>
<dbReference type="PANTHER" id="PTHR43065">
    <property type="entry name" value="SENSOR HISTIDINE KINASE"/>
    <property type="match status" value="1"/>
</dbReference>
<keyword evidence="6" id="KW-0418">Kinase</keyword>
<feature type="domain" description="PAC" evidence="13">
    <location>
        <begin position="406"/>
        <end position="458"/>
    </location>
</feature>
<sequence>MQLSFSVPTALREFGLLLKRRYATWWRRQSPARQDRFATLGPLISVMLFLAAIIAAFWYLRNEENEREAEAVKRDTEIAQQQIRLRLIENQEQLVRIARELVTRSIDTQEFIAQTASFTRESPEITQITWVNARRERKASITASSFHPETDPISDKRDPSMPVADSGAPSEIAFTNAKERRQPIYSPPFTDASGANVFQIHVPLLDRSGFSGTLIAEYSVEALLRYYVPSEVSARHPVAVLDASDQVLTSTVTPMPGQVPRRPSILHEVPLAPAVNGLVLRGQGYRTSIGLISNTLFWMVLSLSGLTVWMLLGTWRHMRRRLQMQNALVSETNFRRAMENSMLTGMRAMDMDARITYVNPAFCAMTGFSENDLIGRRPPFPHWPRDRFEENARLLQQELQGRSPAGGIEVKVMRKDGSLFDARMYVSPLIDPKGAQSGWMTSMTNITEAKRVRDQLSASHERFTTVLEGLDAAVSVLSVQQGELLFANRSYRLWFGADPGGHALLAGSQMGETGGSKGDAGEAVDSLSGLPTQELTEVGSDPREVFIEALGMWFDVRARYLQWTDGRLAQMLIATDITARLRAEAVAAQQAEKAQVTSRLMTMGEMASSVAHELNQPLTAITNYCNGMVSRVKADTIRTEDLLVALEKTAKQAQRAGQIIHRIRAFVKRSEPQRQPSAATQIVEDAVELAGIELRRRNVAIHSYVAQRLPMLMVDPILIEQVVLNLLKNAAEAIDNANLPASRRHIELRVVPRHTPEEGGGIEFSVTDMGPGLPEEVISRLYEAFFSTKADGLGIGLSLCRSIIESHRGRIRAQNLYNGPAVVGCRFSFTIPVDIPRPEPAGAVNISATP</sequence>
<dbReference type="InterPro" id="IPR000014">
    <property type="entry name" value="PAS"/>
</dbReference>
<dbReference type="PROSITE" id="PS50113">
    <property type="entry name" value="PAC"/>
    <property type="match status" value="1"/>
</dbReference>
<keyword evidence="8" id="KW-0902">Two-component regulatory system</keyword>
<dbReference type="AlphaFoldDB" id="A0A4R6QN40"/>
<comment type="caution">
    <text evidence="14">The sequence shown here is derived from an EMBL/GenBank/DDBJ whole genome shotgun (WGS) entry which is preliminary data.</text>
</comment>
<feature type="domain" description="Histidine kinase" evidence="11">
    <location>
        <begin position="609"/>
        <end position="835"/>
    </location>
</feature>
<dbReference type="GO" id="GO:0005524">
    <property type="term" value="F:ATP binding"/>
    <property type="evidence" value="ECO:0007669"/>
    <property type="project" value="UniProtKB-KW"/>
</dbReference>
<keyword evidence="3" id="KW-0597">Phosphoprotein</keyword>
<evidence type="ECO:0000259" key="13">
    <source>
        <dbReference type="PROSITE" id="PS50113"/>
    </source>
</evidence>
<dbReference type="EC" id="2.7.13.3" evidence="2"/>
<dbReference type="InterPro" id="IPR036097">
    <property type="entry name" value="HisK_dim/P_sf"/>
</dbReference>
<dbReference type="SUPFAM" id="SSF55785">
    <property type="entry name" value="PYP-like sensor domain (PAS domain)"/>
    <property type="match status" value="2"/>
</dbReference>
<dbReference type="RefSeq" id="WP_133701734.1">
    <property type="nucleotide sequence ID" value="NZ_SNXS01000004.1"/>
</dbReference>
<dbReference type="Gene3D" id="1.10.287.130">
    <property type="match status" value="1"/>
</dbReference>
<evidence type="ECO:0000256" key="3">
    <source>
        <dbReference type="ARBA" id="ARBA00022553"/>
    </source>
</evidence>
<keyword evidence="10" id="KW-0472">Membrane</keyword>
<dbReference type="Pfam" id="PF00512">
    <property type="entry name" value="HisKA"/>
    <property type="match status" value="1"/>
</dbReference>
<keyword evidence="15" id="KW-1185">Reference proteome</keyword>
<keyword evidence="10" id="KW-0812">Transmembrane</keyword>
<dbReference type="InterPro" id="IPR005467">
    <property type="entry name" value="His_kinase_dom"/>
</dbReference>
<dbReference type="InterPro" id="IPR035965">
    <property type="entry name" value="PAS-like_dom_sf"/>
</dbReference>
<evidence type="ECO:0000259" key="12">
    <source>
        <dbReference type="PROSITE" id="PS50112"/>
    </source>
</evidence>
<keyword evidence="5" id="KW-0547">Nucleotide-binding</keyword>
<dbReference type="InterPro" id="IPR004358">
    <property type="entry name" value="Sig_transdc_His_kin-like_C"/>
</dbReference>
<evidence type="ECO:0000313" key="14">
    <source>
        <dbReference type="EMBL" id="TDP63871.1"/>
    </source>
</evidence>
<keyword evidence="4" id="KW-0808">Transferase</keyword>
<dbReference type="SUPFAM" id="SSF55874">
    <property type="entry name" value="ATPase domain of HSP90 chaperone/DNA topoisomerase II/histidine kinase"/>
    <property type="match status" value="1"/>
</dbReference>
<evidence type="ECO:0000256" key="8">
    <source>
        <dbReference type="ARBA" id="ARBA00023012"/>
    </source>
</evidence>
<name>A0A4R6QN40_9BURK</name>
<feature type="domain" description="PAS" evidence="12">
    <location>
        <begin position="330"/>
        <end position="402"/>
    </location>
</feature>
<evidence type="ECO:0000256" key="6">
    <source>
        <dbReference type="ARBA" id="ARBA00022777"/>
    </source>
</evidence>
<dbReference type="SMART" id="SM00387">
    <property type="entry name" value="HATPase_c"/>
    <property type="match status" value="1"/>
</dbReference>
<dbReference type="PANTHER" id="PTHR43065:SF10">
    <property type="entry name" value="PEROXIDE STRESS-ACTIVATED HISTIDINE KINASE MAK3"/>
    <property type="match status" value="1"/>
</dbReference>
<protein>
    <recommendedName>
        <fullName evidence="2">histidine kinase</fullName>
        <ecNumber evidence="2">2.7.13.3</ecNumber>
    </recommendedName>
</protein>
<dbReference type="GO" id="GO:0000155">
    <property type="term" value="F:phosphorelay sensor kinase activity"/>
    <property type="evidence" value="ECO:0007669"/>
    <property type="project" value="InterPro"/>
</dbReference>
<proteinExistence type="predicted"/>
<evidence type="ECO:0000256" key="9">
    <source>
        <dbReference type="SAM" id="MobiDB-lite"/>
    </source>
</evidence>
<dbReference type="SMART" id="SM00388">
    <property type="entry name" value="HisKA"/>
    <property type="match status" value="1"/>
</dbReference>
<comment type="catalytic activity">
    <reaction evidence="1">
        <text>ATP + protein L-histidine = ADP + protein N-phospho-L-histidine.</text>
        <dbReference type="EC" id="2.7.13.3"/>
    </reaction>
</comment>
<dbReference type="CDD" id="cd00082">
    <property type="entry name" value="HisKA"/>
    <property type="match status" value="1"/>
</dbReference>
<dbReference type="PRINTS" id="PR00344">
    <property type="entry name" value="BCTRLSENSOR"/>
</dbReference>
<dbReference type="InterPro" id="IPR013767">
    <property type="entry name" value="PAS_fold"/>
</dbReference>
<dbReference type="PROSITE" id="PS50112">
    <property type="entry name" value="PAS"/>
    <property type="match status" value="1"/>
</dbReference>
<dbReference type="Pfam" id="PF00989">
    <property type="entry name" value="PAS"/>
    <property type="match status" value="1"/>
</dbReference>